<dbReference type="GO" id="GO:0016787">
    <property type="term" value="F:hydrolase activity"/>
    <property type="evidence" value="ECO:0007669"/>
    <property type="project" value="UniProtKB-ARBA"/>
</dbReference>
<evidence type="ECO:0000313" key="2">
    <source>
        <dbReference type="EMBL" id="KAK7489602.1"/>
    </source>
</evidence>
<evidence type="ECO:0000256" key="1">
    <source>
        <dbReference type="SAM" id="SignalP"/>
    </source>
</evidence>
<evidence type="ECO:0000313" key="3">
    <source>
        <dbReference type="Proteomes" id="UP001519460"/>
    </source>
</evidence>
<reference evidence="2 3" key="1">
    <citation type="journal article" date="2023" name="Sci. Data">
        <title>Genome assembly of the Korean intertidal mud-creeper Batillaria attramentaria.</title>
        <authorList>
            <person name="Patra A.K."/>
            <person name="Ho P.T."/>
            <person name="Jun S."/>
            <person name="Lee S.J."/>
            <person name="Kim Y."/>
            <person name="Won Y.J."/>
        </authorList>
    </citation>
    <scope>NUCLEOTIDE SEQUENCE [LARGE SCALE GENOMIC DNA]</scope>
    <source>
        <strain evidence="2">Wonlab-2016</strain>
    </source>
</reference>
<dbReference type="Gene3D" id="3.40.720.10">
    <property type="entry name" value="Alkaline Phosphatase, subunit A"/>
    <property type="match status" value="2"/>
</dbReference>
<dbReference type="PANTHER" id="PTHR10151:SF120">
    <property type="entry name" value="BIS(5'-ADENOSYL)-TRIPHOSPHATASE"/>
    <property type="match status" value="1"/>
</dbReference>
<protein>
    <submittedName>
        <fullName evidence="2">Uncharacterized protein</fullName>
    </submittedName>
</protein>
<dbReference type="SUPFAM" id="SSF53649">
    <property type="entry name" value="Alkaline phosphatase-like"/>
    <property type="match status" value="2"/>
</dbReference>
<dbReference type="Proteomes" id="UP001519460">
    <property type="component" value="Unassembled WGS sequence"/>
</dbReference>
<accession>A0ABD0KQR3</accession>
<proteinExistence type="predicted"/>
<organism evidence="2 3">
    <name type="scientific">Batillaria attramentaria</name>
    <dbReference type="NCBI Taxonomy" id="370345"/>
    <lineage>
        <taxon>Eukaryota</taxon>
        <taxon>Metazoa</taxon>
        <taxon>Spiralia</taxon>
        <taxon>Lophotrochozoa</taxon>
        <taxon>Mollusca</taxon>
        <taxon>Gastropoda</taxon>
        <taxon>Caenogastropoda</taxon>
        <taxon>Sorbeoconcha</taxon>
        <taxon>Cerithioidea</taxon>
        <taxon>Batillariidae</taxon>
        <taxon>Batillaria</taxon>
    </lineage>
</organism>
<dbReference type="InterPro" id="IPR002591">
    <property type="entry name" value="Phosphodiest/P_Trfase"/>
</dbReference>
<dbReference type="PANTHER" id="PTHR10151">
    <property type="entry name" value="ECTONUCLEOTIDE PYROPHOSPHATASE/PHOSPHODIESTERASE"/>
    <property type="match status" value="1"/>
</dbReference>
<dbReference type="CDD" id="cd16018">
    <property type="entry name" value="Enpp"/>
    <property type="match status" value="2"/>
</dbReference>
<keyword evidence="3" id="KW-1185">Reference proteome</keyword>
<name>A0ABD0KQR3_9CAEN</name>
<dbReference type="InterPro" id="IPR017850">
    <property type="entry name" value="Alkaline_phosphatase_core_sf"/>
</dbReference>
<feature type="signal peptide" evidence="1">
    <location>
        <begin position="1"/>
        <end position="24"/>
    </location>
</feature>
<dbReference type="Pfam" id="PF01663">
    <property type="entry name" value="Phosphodiest"/>
    <property type="match status" value="4"/>
</dbReference>
<dbReference type="EMBL" id="JACVVK020000136">
    <property type="protein sequence ID" value="KAK7489602.1"/>
    <property type="molecule type" value="Genomic_DNA"/>
</dbReference>
<dbReference type="AlphaFoldDB" id="A0ABD0KQR3"/>
<sequence length="798" mass="89207">MGRTLNNVGVVLVIALVLADLAKSKYSGKVLLVSMDGFRWDYVNKVSGLGNFTRLRTSGVTVDYVNNTFVTKTFPCHYSIATGLYEESHGIVANKMWDPQHNATFSMRTTYYWPGSEAEIRGHRPTIWRPYDESVAFPARVDTALSWFKDNGTDFVALYFHEPDKTGHIWGPDSEQVENKVQEMDGILGLILDGLETRGLSDVVNIIVTSDHGMAKIDLTNKIINLWSAVTNRSMITRVVDSGLLTAILPAVGREHELVEKLKNISHVTVYRKEEIPEHFHYKDNPRVMPILVLADEGWTLSTNVTADQKSNQKGNHGYSNQLMSMHPIFFARGPNFRKGKKLTSINQVDIYPLICELLGIQAAPSNGSLDNTKEFLIESVTGSATVNLTIVVVARMFVMAVMTLLSSATGAGYSGKVLLVSMDGFRWDYIKKVSGLGNFTRLRTSGATVDYVNPGFATKTFPSHYSIVTGLYEEDHGIVGNNMWDPERNAAFDKYSTESFWWDEGEPVWVTAVRQNKRAGVYYWPGTGAEIRGYRPTVWIPWLYTQTAPFPDRVQTALRWFTDNNTDLVLLHFHVREMDAVLGLILNGLETRGLDDVVNVIVTSDHGMAYVDMPNNLIDLWAVIDPTMVDRVAESGTLTAILPAEGREEDVVKALKNNSHVTVYRKEEIPEHFHYKHNPRIMPVIVQAQEGWILSANVTVTKSRAGKGNHGYSHDLPSQKPIFFARAPNFCKGVKSISIRTVDIYPLICHLLDITPAPNNGTLDNTAHFLLSSHVAARNPDRTLVLFLTSAAILLLF</sequence>
<keyword evidence="1" id="KW-0732">Signal</keyword>
<comment type="caution">
    <text evidence="2">The sequence shown here is derived from an EMBL/GenBank/DDBJ whole genome shotgun (WGS) entry which is preliminary data.</text>
</comment>
<feature type="chain" id="PRO_5044783772" evidence="1">
    <location>
        <begin position="25"/>
        <end position="798"/>
    </location>
</feature>
<gene>
    <name evidence="2" type="ORF">BaRGS_00019236</name>
</gene>